<evidence type="ECO:0000313" key="2">
    <source>
        <dbReference type="EMBL" id="KAF9605222.1"/>
    </source>
</evidence>
<organism evidence="2 3">
    <name type="scientific">Coptis chinensis</name>
    <dbReference type="NCBI Taxonomy" id="261450"/>
    <lineage>
        <taxon>Eukaryota</taxon>
        <taxon>Viridiplantae</taxon>
        <taxon>Streptophyta</taxon>
        <taxon>Embryophyta</taxon>
        <taxon>Tracheophyta</taxon>
        <taxon>Spermatophyta</taxon>
        <taxon>Magnoliopsida</taxon>
        <taxon>Ranunculales</taxon>
        <taxon>Ranunculaceae</taxon>
        <taxon>Coptidoideae</taxon>
        <taxon>Coptis</taxon>
    </lineage>
</organism>
<accession>A0A835HVM8</accession>
<evidence type="ECO:0000313" key="3">
    <source>
        <dbReference type="Proteomes" id="UP000631114"/>
    </source>
</evidence>
<dbReference type="Proteomes" id="UP000631114">
    <property type="component" value="Unassembled WGS sequence"/>
</dbReference>
<dbReference type="PANTHER" id="PTHR31589:SF223">
    <property type="entry name" value="PROTEIN, PUTATIVE (DUF239)-RELATED"/>
    <property type="match status" value="1"/>
</dbReference>
<comment type="caution">
    <text evidence="2">The sequence shown here is derived from an EMBL/GenBank/DDBJ whole genome shotgun (WGS) entry which is preliminary data.</text>
</comment>
<proteinExistence type="predicted"/>
<dbReference type="Pfam" id="PF03080">
    <property type="entry name" value="Neprosin"/>
    <property type="match status" value="1"/>
</dbReference>
<dbReference type="OrthoDB" id="1858978at2759"/>
<dbReference type="EMBL" id="JADFTS010000005">
    <property type="protein sequence ID" value="KAF9605222.1"/>
    <property type="molecule type" value="Genomic_DNA"/>
</dbReference>
<name>A0A835HVM8_9MAGN</name>
<dbReference type="PROSITE" id="PS52045">
    <property type="entry name" value="NEPROSIN_PEP_CD"/>
    <property type="match status" value="1"/>
</dbReference>
<feature type="domain" description="Neprosin PEP catalytic" evidence="1">
    <location>
        <begin position="1"/>
        <end position="259"/>
    </location>
</feature>
<evidence type="ECO:0000259" key="1">
    <source>
        <dbReference type="PROSITE" id="PS52045"/>
    </source>
</evidence>
<keyword evidence="3" id="KW-1185">Reference proteome</keyword>
<sequence length="260" mass="28883">MRPTSLPREMTTRTSIEHKYSTAILTNIDCPRETVPIRRIGKENLRKANSFSQSYVSDIHPRTEEFPGLHIAFLASLNQQTYYGVRASLSLNNPKVGAKQSSTSQMWIQSERSDTLNEIRLQFISWLMQDSSTSNWWLVVDDKVHIGYFPASLFKELNGGSSNVAWGALAKSVPGSPSPAMGTGERINLAILDWSFVGYFYNLTVMDSSNSFVNPRPHSLIPYVDTAANPACYDLIYDDYLGPFRGHGIKFGGPGGDCGS</sequence>
<gene>
    <name evidence="2" type="ORF">IFM89_014335</name>
</gene>
<dbReference type="InterPro" id="IPR053168">
    <property type="entry name" value="Glutamic_endopeptidase"/>
</dbReference>
<dbReference type="AlphaFoldDB" id="A0A835HVM8"/>
<protein>
    <recommendedName>
        <fullName evidence="1">Neprosin PEP catalytic domain-containing protein</fullName>
    </recommendedName>
</protein>
<dbReference type="InterPro" id="IPR004314">
    <property type="entry name" value="Neprosin"/>
</dbReference>
<reference evidence="2 3" key="1">
    <citation type="submission" date="2020-10" db="EMBL/GenBank/DDBJ databases">
        <title>The Coptis chinensis genome and diversification of protoberbering-type alkaloids.</title>
        <authorList>
            <person name="Wang B."/>
            <person name="Shu S."/>
            <person name="Song C."/>
            <person name="Liu Y."/>
        </authorList>
    </citation>
    <scope>NUCLEOTIDE SEQUENCE [LARGE SCALE GENOMIC DNA]</scope>
    <source>
        <strain evidence="2">HL-2020</strain>
        <tissue evidence="2">Leaf</tissue>
    </source>
</reference>
<dbReference type="PANTHER" id="PTHR31589">
    <property type="entry name" value="PROTEIN, PUTATIVE (DUF239)-RELATED-RELATED"/>
    <property type="match status" value="1"/>
</dbReference>